<dbReference type="GO" id="GO:0050664">
    <property type="term" value="F:oxidoreductase activity, acting on NAD(P)H, oxygen as acceptor"/>
    <property type="evidence" value="ECO:0007669"/>
    <property type="project" value="TreeGrafter"/>
</dbReference>
<dbReference type="Proteomes" id="UP001358417">
    <property type="component" value="Unassembled WGS sequence"/>
</dbReference>
<evidence type="ECO:0000313" key="4">
    <source>
        <dbReference type="EMBL" id="KAK5062649.1"/>
    </source>
</evidence>
<dbReference type="Gene3D" id="3.40.50.720">
    <property type="entry name" value="NAD(P)-binding Rossmann-like Domain"/>
    <property type="match status" value="1"/>
</dbReference>
<gene>
    <name evidence="4" type="ORF">LTR84_004722</name>
</gene>
<evidence type="ECO:0000313" key="5">
    <source>
        <dbReference type="Proteomes" id="UP001358417"/>
    </source>
</evidence>
<dbReference type="PROSITE" id="PS00061">
    <property type="entry name" value="ADH_SHORT"/>
    <property type="match status" value="1"/>
</dbReference>
<dbReference type="GeneID" id="89972900"/>
<dbReference type="InterPro" id="IPR020904">
    <property type="entry name" value="Sc_DH/Rdtase_CS"/>
</dbReference>
<dbReference type="FunFam" id="3.40.50.720:FF:000084">
    <property type="entry name" value="Short-chain dehydrogenase reductase"/>
    <property type="match status" value="1"/>
</dbReference>
<comment type="caution">
    <text evidence="4">The sequence shown here is derived from an EMBL/GenBank/DDBJ whole genome shotgun (WGS) entry which is preliminary data.</text>
</comment>
<dbReference type="InterPro" id="IPR002347">
    <property type="entry name" value="SDR_fam"/>
</dbReference>
<dbReference type="PANTHER" id="PTHR43008:SF4">
    <property type="entry name" value="CHAIN DEHYDROGENASE, PUTATIVE (AFU_ORTHOLOGUE AFUA_4G08710)-RELATED"/>
    <property type="match status" value="1"/>
</dbReference>
<dbReference type="InterPro" id="IPR036291">
    <property type="entry name" value="NAD(P)-bd_dom_sf"/>
</dbReference>
<dbReference type="PANTHER" id="PTHR43008">
    <property type="entry name" value="BENZIL REDUCTASE"/>
    <property type="match status" value="1"/>
</dbReference>
<accession>A0AAV9NMZ8</accession>
<evidence type="ECO:0000256" key="2">
    <source>
        <dbReference type="ARBA" id="ARBA00022857"/>
    </source>
</evidence>
<keyword evidence="5" id="KW-1185">Reference proteome</keyword>
<dbReference type="Pfam" id="PF13561">
    <property type="entry name" value="adh_short_C2"/>
    <property type="match status" value="1"/>
</dbReference>
<keyword evidence="3" id="KW-0560">Oxidoreductase</keyword>
<dbReference type="RefSeq" id="XP_064710921.1">
    <property type="nucleotide sequence ID" value="XM_064848297.1"/>
</dbReference>
<evidence type="ECO:0000256" key="3">
    <source>
        <dbReference type="ARBA" id="ARBA00023002"/>
    </source>
</evidence>
<name>A0AAV9NMZ8_9EURO</name>
<dbReference type="PRINTS" id="PR00081">
    <property type="entry name" value="GDHRDH"/>
</dbReference>
<dbReference type="PRINTS" id="PR00080">
    <property type="entry name" value="SDRFAMILY"/>
</dbReference>
<evidence type="ECO:0000256" key="1">
    <source>
        <dbReference type="ARBA" id="ARBA00006484"/>
    </source>
</evidence>
<keyword evidence="2" id="KW-0521">NADP</keyword>
<organism evidence="4 5">
    <name type="scientific">Exophiala bonariae</name>
    <dbReference type="NCBI Taxonomy" id="1690606"/>
    <lineage>
        <taxon>Eukaryota</taxon>
        <taxon>Fungi</taxon>
        <taxon>Dikarya</taxon>
        <taxon>Ascomycota</taxon>
        <taxon>Pezizomycotina</taxon>
        <taxon>Eurotiomycetes</taxon>
        <taxon>Chaetothyriomycetidae</taxon>
        <taxon>Chaetothyriales</taxon>
        <taxon>Herpotrichiellaceae</taxon>
        <taxon>Exophiala</taxon>
    </lineage>
</organism>
<dbReference type="GO" id="GO:0016616">
    <property type="term" value="F:oxidoreductase activity, acting on the CH-OH group of donors, NAD or NADP as acceptor"/>
    <property type="evidence" value="ECO:0007669"/>
    <property type="project" value="UniProtKB-ARBA"/>
</dbReference>
<dbReference type="EMBL" id="JAVRRD010000002">
    <property type="protein sequence ID" value="KAK5062649.1"/>
    <property type="molecule type" value="Genomic_DNA"/>
</dbReference>
<proteinExistence type="inferred from homology"/>
<dbReference type="AlphaFoldDB" id="A0AAV9NMZ8"/>
<comment type="similarity">
    <text evidence="1">Belongs to the short-chain dehydrogenases/reductases (SDR) family.</text>
</comment>
<protein>
    <submittedName>
        <fullName evidence="4">Uncharacterized protein</fullName>
    </submittedName>
</protein>
<reference evidence="4 5" key="1">
    <citation type="submission" date="2023-08" db="EMBL/GenBank/DDBJ databases">
        <title>Black Yeasts Isolated from many extreme environments.</title>
        <authorList>
            <person name="Coleine C."/>
            <person name="Stajich J.E."/>
            <person name="Selbmann L."/>
        </authorList>
    </citation>
    <scope>NUCLEOTIDE SEQUENCE [LARGE SCALE GENOMIC DNA]</scope>
    <source>
        <strain evidence="4 5">CCFEE 5792</strain>
    </source>
</reference>
<dbReference type="SUPFAM" id="SSF51735">
    <property type="entry name" value="NAD(P)-binding Rossmann-fold domains"/>
    <property type="match status" value="1"/>
</dbReference>
<sequence length="294" mass="31439">MFSRRVTPKLKATAGTRSLVRSTIVPRCFQTTVAKLDLISQLSQRNRVTVITGGSRGIGLFLGEAIASLGGDIAILDIIEPQKSRDVLKSRYNVKVEYYKTDITSQSNIESSFDQVVAEFGRVDNCVTAAGIALDKPFIDTTWEESKKLLDINLLGTYFTAQAAARRMIDQKVPGSIVTVASIAAHSAIPGQRVSIYGASKAAVKLVSKTLAVELAPHGIRVNSISPGFISTDMSKQFAHLTDLFNRVPPVGRIGQREDLALAVAYLLSSSGAAYTTGADIPVTGGLIGGRIEV</sequence>